<name>A0AAV9X2L6_9PEZI</name>
<reference evidence="2 3" key="1">
    <citation type="submission" date="2019-10" db="EMBL/GenBank/DDBJ databases">
        <authorList>
            <person name="Palmer J.M."/>
        </authorList>
    </citation>
    <scope>NUCLEOTIDE SEQUENCE [LARGE SCALE GENOMIC DNA]</scope>
    <source>
        <strain evidence="2 3">TWF694</strain>
    </source>
</reference>
<gene>
    <name evidence="2" type="ORF">TWF694_002631</name>
</gene>
<dbReference type="EMBL" id="JAVHJO010000011">
    <property type="protein sequence ID" value="KAK6533699.1"/>
    <property type="molecule type" value="Genomic_DNA"/>
</dbReference>
<evidence type="ECO:0000256" key="1">
    <source>
        <dbReference type="SAM" id="MobiDB-lite"/>
    </source>
</evidence>
<proteinExistence type="predicted"/>
<comment type="caution">
    <text evidence="2">The sequence shown here is derived from an EMBL/GenBank/DDBJ whole genome shotgun (WGS) entry which is preliminary data.</text>
</comment>
<feature type="region of interest" description="Disordered" evidence="1">
    <location>
        <begin position="235"/>
        <end position="283"/>
    </location>
</feature>
<dbReference type="AlphaFoldDB" id="A0AAV9X2L6"/>
<evidence type="ECO:0000313" key="2">
    <source>
        <dbReference type="EMBL" id="KAK6533699.1"/>
    </source>
</evidence>
<feature type="region of interest" description="Disordered" evidence="1">
    <location>
        <begin position="1"/>
        <end position="153"/>
    </location>
</feature>
<accession>A0AAV9X2L6</accession>
<feature type="compositionally biased region" description="Basic residues" evidence="1">
    <location>
        <begin position="63"/>
        <end position="72"/>
    </location>
</feature>
<feature type="compositionally biased region" description="Basic and acidic residues" evidence="1">
    <location>
        <begin position="10"/>
        <end position="24"/>
    </location>
</feature>
<sequence length="283" mass="31671">MEQEGLSNVEQERQPSLENIEPKSTKQPGADESVDGMDVDITEKAIIIPKTTGKDNSIAPPAVKRKRGRKPGVKNSNKENENSSNITKGSKRKRKQDGYNEEGNEEQILKEPKPKRARKSVAKKQPLQRAPLTPPLGPSPVSVKDLAAAKAETARDDRLKKIPFYREEIKEIFDYLCDRNVYWRNDLPKNKKFSNRDTRLLEKEVRKRVADILAGYPPEKEVMDAFEVEEERLKSLGGDTTGAEMEVENITGSEGGSKEDAEGEKAPVSMDFGSQIEAMSLDC</sequence>
<feature type="compositionally biased region" description="Basic and acidic residues" evidence="1">
    <location>
        <begin position="256"/>
        <end position="265"/>
    </location>
</feature>
<keyword evidence="3" id="KW-1185">Reference proteome</keyword>
<organism evidence="2 3">
    <name type="scientific">Orbilia ellipsospora</name>
    <dbReference type="NCBI Taxonomy" id="2528407"/>
    <lineage>
        <taxon>Eukaryota</taxon>
        <taxon>Fungi</taxon>
        <taxon>Dikarya</taxon>
        <taxon>Ascomycota</taxon>
        <taxon>Pezizomycotina</taxon>
        <taxon>Orbiliomycetes</taxon>
        <taxon>Orbiliales</taxon>
        <taxon>Orbiliaceae</taxon>
        <taxon>Orbilia</taxon>
    </lineage>
</organism>
<protein>
    <submittedName>
        <fullName evidence="2">Uncharacterized protein</fullName>
    </submittedName>
</protein>
<evidence type="ECO:0000313" key="3">
    <source>
        <dbReference type="Proteomes" id="UP001365542"/>
    </source>
</evidence>
<dbReference type="Proteomes" id="UP001365542">
    <property type="component" value="Unassembled WGS sequence"/>
</dbReference>